<proteinExistence type="predicted"/>
<dbReference type="EMBL" id="JARBHB010000002">
    <property type="protein sequence ID" value="KAJ8893517.1"/>
    <property type="molecule type" value="Genomic_DNA"/>
</dbReference>
<keyword evidence="2" id="KW-1185">Reference proteome</keyword>
<comment type="caution">
    <text evidence="1">The sequence shown here is derived from an EMBL/GenBank/DDBJ whole genome shotgun (WGS) entry which is preliminary data.</text>
</comment>
<reference evidence="1 2" key="1">
    <citation type="submission" date="2023-02" db="EMBL/GenBank/DDBJ databases">
        <title>LHISI_Scaffold_Assembly.</title>
        <authorList>
            <person name="Stuart O.P."/>
            <person name="Cleave R."/>
            <person name="Magrath M.J.L."/>
            <person name="Mikheyev A.S."/>
        </authorList>
    </citation>
    <scope>NUCLEOTIDE SEQUENCE [LARGE SCALE GENOMIC DNA]</scope>
    <source>
        <strain evidence="1">Daus_M_001</strain>
        <tissue evidence="1">Leg muscle</tissue>
    </source>
</reference>
<dbReference type="Proteomes" id="UP001159363">
    <property type="component" value="Chromosome 2"/>
</dbReference>
<name>A0ABQ9IA34_9NEOP</name>
<organism evidence="1 2">
    <name type="scientific">Dryococelus australis</name>
    <dbReference type="NCBI Taxonomy" id="614101"/>
    <lineage>
        <taxon>Eukaryota</taxon>
        <taxon>Metazoa</taxon>
        <taxon>Ecdysozoa</taxon>
        <taxon>Arthropoda</taxon>
        <taxon>Hexapoda</taxon>
        <taxon>Insecta</taxon>
        <taxon>Pterygota</taxon>
        <taxon>Neoptera</taxon>
        <taxon>Polyneoptera</taxon>
        <taxon>Phasmatodea</taxon>
        <taxon>Verophasmatodea</taxon>
        <taxon>Anareolatae</taxon>
        <taxon>Phasmatidae</taxon>
        <taxon>Eurycanthinae</taxon>
        <taxon>Dryococelus</taxon>
    </lineage>
</organism>
<accession>A0ABQ9IA34</accession>
<evidence type="ECO:0000313" key="1">
    <source>
        <dbReference type="EMBL" id="KAJ8893517.1"/>
    </source>
</evidence>
<gene>
    <name evidence="1" type="ORF">PR048_006115</name>
</gene>
<sequence length="438" mass="49122">MGNQKPFKRLETLIWEVIACIVQVVELQALPKIRLGNLSKRDRFQQQDLKQIFMLKCESNILIEAFGPWLALKYESNLLLLGAAVAERLACSPPTKAIRVQSPAGSLQIFAYRNRAGQCRGSTGFLREISFPPPFHSGSPPYSTQLPSSAPKTSMLRSVQISSLTPASEDCDLPWLWTRSPRARELLGVIVLSFVPSLLHSHLTLLPPCFHAGRTWQGVCVCVSSRVTVVICSHPIHAKHRLRQKQSATCFIHVSRPTALLLGRRARTHGCSTLRNMKCHCGRGKNGTRRTRGGGIFHARKVRLLDWKARMLRPSQGYSRRRRGRHAWRRHPAAKCLGGQDSARGVEDNANKFNTSISVTFIRCPVWLIVSHTPDHPTFMEIRVSFPNVYIGFSLVENVVDVASECPELELRCIPRQPLKTTDASKALLLRPVNWAGD</sequence>
<evidence type="ECO:0000313" key="2">
    <source>
        <dbReference type="Proteomes" id="UP001159363"/>
    </source>
</evidence>
<protein>
    <submittedName>
        <fullName evidence="1">Uncharacterized protein</fullName>
    </submittedName>
</protein>